<dbReference type="HOGENOM" id="CLU_142891_1_0_10"/>
<dbReference type="KEGG" id="zpr:ZPR_3302"/>
<evidence type="ECO:0000313" key="2">
    <source>
        <dbReference type="Proteomes" id="UP000001654"/>
    </source>
</evidence>
<dbReference type="Proteomes" id="UP000001654">
    <property type="component" value="Chromosome"/>
</dbReference>
<dbReference type="OrthoDB" id="282517at2"/>
<organism evidence="1 2">
    <name type="scientific">Zunongwangia profunda (strain DSM 18752 / CCTCC AB 206139 / SM-A87)</name>
    <name type="common">Wangia profunda</name>
    <dbReference type="NCBI Taxonomy" id="655815"/>
    <lineage>
        <taxon>Bacteria</taxon>
        <taxon>Pseudomonadati</taxon>
        <taxon>Bacteroidota</taxon>
        <taxon>Flavobacteriia</taxon>
        <taxon>Flavobacteriales</taxon>
        <taxon>Flavobacteriaceae</taxon>
        <taxon>Zunongwangia</taxon>
    </lineage>
</organism>
<evidence type="ECO:0000313" key="1">
    <source>
        <dbReference type="EMBL" id="ADF53618.1"/>
    </source>
</evidence>
<name>D5BIY5_ZUNPS</name>
<proteinExistence type="predicted"/>
<dbReference type="eggNOG" id="COG3741">
    <property type="taxonomic scope" value="Bacteria"/>
</dbReference>
<dbReference type="AlphaFoldDB" id="D5BIY5"/>
<dbReference type="RefSeq" id="WP_013072715.1">
    <property type="nucleotide sequence ID" value="NC_014041.1"/>
</dbReference>
<accession>D5BIY5</accession>
<reference evidence="1 2" key="1">
    <citation type="journal article" date="2010" name="BMC Genomics">
        <title>The complete genome of Zunongwangia profunda SM-A87 reveals its adaptation to the deep-sea environment and ecological role in sedimentary organic nitrogen degradation.</title>
        <authorList>
            <person name="Qin Q.L."/>
            <person name="Zhang X.Y."/>
            <person name="Wang X.M."/>
            <person name="Liu G.M."/>
            <person name="Chen X.L."/>
            <person name="Xie B.B."/>
            <person name="Dang H.Y."/>
            <person name="Zhou B.C."/>
            <person name="Yu J."/>
            <person name="Zhang Y.Z."/>
        </authorList>
    </citation>
    <scope>NUCLEOTIDE SEQUENCE [LARGE SCALE GENOMIC DNA]</scope>
    <source>
        <strain evidence="2">DSM 18752 / CCTCC AB 206139 / SM-A87</strain>
    </source>
</reference>
<protein>
    <submittedName>
        <fullName evidence="1">Uncharacterized protein</fullName>
    </submittedName>
</protein>
<sequence>MEKHFELSDSEFEQQFIICELNPEIFTHEAHLRLTWINIKKYGIEKAETNIPRQLREYIKSVGAENKYNTTLTFAAIKVVYHFMLKSDSISFQEFMIEFPRLKNNFTELMSCHYGFDIYNSEKAKMKFMEPDLLPFD</sequence>
<gene>
    <name evidence="1" type="ordered locus">ZPR_3302</name>
</gene>
<keyword evidence="2" id="KW-1185">Reference proteome</keyword>
<dbReference type="STRING" id="655815.ZPR_3302"/>
<dbReference type="EMBL" id="CP001650">
    <property type="protein sequence ID" value="ADF53618.1"/>
    <property type="molecule type" value="Genomic_DNA"/>
</dbReference>